<reference evidence="1 2" key="1">
    <citation type="submission" date="2018-03" db="EMBL/GenBank/DDBJ databases">
        <authorList>
            <person name="Guldener U."/>
        </authorList>
    </citation>
    <scope>NUCLEOTIDE SEQUENCE [LARGE SCALE GENOMIC DNA]</scope>
    <source>
        <strain evidence="1 2">DAOM196992</strain>
    </source>
</reference>
<accession>A0A5C3FCM7</accession>
<protein>
    <submittedName>
        <fullName evidence="1">Uncharacterized protein</fullName>
    </submittedName>
</protein>
<sequence length="162" mass="17242">MWPSTNAPCWNSSAHRRSCTIFAGVFSSSTISSIPEDAAAGHMSYVAWQANYKTKASAVKACFHGPRVGSLANSKVGLESIVAKPTGRPPLFSIVLEPGTKTDFDESTISSRIKGVAEPMDKLLATTSPYHNKLEEAGTTRPGDEFSLVDAAKRLLGRAVNG</sequence>
<evidence type="ECO:0000313" key="1">
    <source>
        <dbReference type="EMBL" id="SPO41221.1"/>
    </source>
</evidence>
<name>A0A5C3FCM7_9BASI</name>
<keyword evidence="2" id="KW-1185">Reference proteome</keyword>
<organism evidence="1 2">
    <name type="scientific">Pseudozyma flocculosa</name>
    <dbReference type="NCBI Taxonomy" id="84751"/>
    <lineage>
        <taxon>Eukaryota</taxon>
        <taxon>Fungi</taxon>
        <taxon>Dikarya</taxon>
        <taxon>Basidiomycota</taxon>
        <taxon>Ustilaginomycotina</taxon>
        <taxon>Ustilaginomycetes</taxon>
        <taxon>Ustilaginales</taxon>
        <taxon>Ustilaginaceae</taxon>
        <taxon>Pseudozyma</taxon>
    </lineage>
</organism>
<gene>
    <name evidence="1" type="ORF">PSFLO_06703</name>
</gene>
<dbReference type="AlphaFoldDB" id="A0A5C3FCM7"/>
<dbReference type="EMBL" id="OOIP01000025">
    <property type="protein sequence ID" value="SPO41221.1"/>
    <property type="molecule type" value="Genomic_DNA"/>
</dbReference>
<evidence type="ECO:0000313" key="2">
    <source>
        <dbReference type="Proteomes" id="UP000323386"/>
    </source>
</evidence>
<proteinExistence type="predicted"/>
<dbReference type="Proteomes" id="UP000323386">
    <property type="component" value="Unassembled WGS sequence"/>
</dbReference>